<dbReference type="EMBL" id="WFKK01000001">
    <property type="protein sequence ID" value="KAB7891400.1"/>
    <property type="molecule type" value="Genomic_DNA"/>
</dbReference>
<accession>A0A6L4WY53</accession>
<feature type="transmembrane region" description="Helical" evidence="1">
    <location>
        <begin position="7"/>
        <end position="26"/>
    </location>
</feature>
<feature type="transmembrane region" description="Helical" evidence="1">
    <location>
        <begin position="46"/>
        <end position="66"/>
    </location>
</feature>
<reference evidence="2 3" key="1">
    <citation type="submission" date="2019-10" db="EMBL/GenBank/DDBJ databases">
        <title>Poseidonibacter ostreae sp. nov., isolated from the gut of the Ostrea denselamellosa.</title>
        <authorList>
            <person name="Choi A."/>
        </authorList>
    </citation>
    <scope>NUCLEOTIDE SEQUENCE [LARGE SCALE GENOMIC DNA]</scope>
    <source>
        <strain evidence="2 3">SJOD-M-33</strain>
    </source>
</reference>
<name>A0A6L4WY53_9BACT</name>
<keyword evidence="1" id="KW-0812">Transmembrane</keyword>
<keyword evidence="1" id="KW-1133">Transmembrane helix</keyword>
<dbReference type="Proteomes" id="UP000472839">
    <property type="component" value="Unassembled WGS sequence"/>
</dbReference>
<organism evidence="2 3">
    <name type="scientific">Poseidonibacter ostreae</name>
    <dbReference type="NCBI Taxonomy" id="2654171"/>
    <lineage>
        <taxon>Bacteria</taxon>
        <taxon>Pseudomonadati</taxon>
        <taxon>Campylobacterota</taxon>
        <taxon>Epsilonproteobacteria</taxon>
        <taxon>Campylobacterales</taxon>
        <taxon>Arcobacteraceae</taxon>
        <taxon>Poseidonibacter</taxon>
    </lineage>
</organism>
<sequence>MNKNVLFKDVISVLIFVGGFGLFVNFDSFDYLVKNLNGLLECLEASFTIVYVSILFTVSLSTTRLSNRYFDYAEKRDKKRAHQLLIEKHASNY</sequence>
<comment type="caution">
    <text evidence="2">The sequence shown here is derived from an EMBL/GenBank/DDBJ whole genome shotgun (WGS) entry which is preliminary data.</text>
</comment>
<proteinExistence type="predicted"/>
<gene>
    <name evidence="2" type="ORF">GBG19_00760</name>
</gene>
<dbReference type="AlphaFoldDB" id="A0A6L4WY53"/>
<keyword evidence="1" id="KW-0472">Membrane</keyword>
<evidence type="ECO:0000313" key="2">
    <source>
        <dbReference type="EMBL" id="KAB7891400.1"/>
    </source>
</evidence>
<evidence type="ECO:0000256" key="1">
    <source>
        <dbReference type="SAM" id="Phobius"/>
    </source>
</evidence>
<dbReference type="RefSeq" id="WP_152279503.1">
    <property type="nucleotide sequence ID" value="NZ_WFKK01000001.1"/>
</dbReference>
<evidence type="ECO:0000313" key="3">
    <source>
        <dbReference type="Proteomes" id="UP000472839"/>
    </source>
</evidence>
<protein>
    <submittedName>
        <fullName evidence="2">Uncharacterized protein</fullName>
    </submittedName>
</protein>